<dbReference type="EMBL" id="JACHWY010000001">
    <property type="protein sequence ID" value="MBB3046808.1"/>
    <property type="molecule type" value="Genomic_DNA"/>
</dbReference>
<evidence type="ECO:0000313" key="3">
    <source>
        <dbReference type="Proteomes" id="UP000537130"/>
    </source>
</evidence>
<evidence type="ECO:0000313" key="2">
    <source>
        <dbReference type="EMBL" id="MBB3046808.1"/>
    </source>
</evidence>
<dbReference type="InterPro" id="IPR009875">
    <property type="entry name" value="PilZ_domain"/>
</dbReference>
<dbReference type="AlphaFoldDB" id="A0A7W4W3J4"/>
<comment type="caution">
    <text evidence="2">The sequence shown here is derived from an EMBL/GenBank/DDBJ whole genome shotgun (WGS) entry which is preliminary data.</text>
</comment>
<protein>
    <recommendedName>
        <fullName evidence="1">PilZ domain-containing protein</fullName>
    </recommendedName>
</protein>
<reference evidence="2 3" key="1">
    <citation type="submission" date="2020-08" db="EMBL/GenBank/DDBJ databases">
        <title>Genomic Encyclopedia of Type Strains, Phase III (KMG-III): the genomes of soil and plant-associated and newly described type strains.</title>
        <authorList>
            <person name="Whitman W."/>
        </authorList>
    </citation>
    <scope>NUCLEOTIDE SEQUENCE [LARGE SCALE GENOMIC DNA]</scope>
    <source>
        <strain evidence="2 3">CECT 8654</strain>
    </source>
</reference>
<organism evidence="2 3">
    <name type="scientific">Litorivivens lipolytica</name>
    <dbReference type="NCBI Taxonomy" id="1524264"/>
    <lineage>
        <taxon>Bacteria</taxon>
        <taxon>Pseudomonadati</taxon>
        <taxon>Pseudomonadota</taxon>
        <taxon>Gammaproteobacteria</taxon>
        <taxon>Litorivivens</taxon>
    </lineage>
</organism>
<dbReference type="Proteomes" id="UP000537130">
    <property type="component" value="Unassembled WGS sequence"/>
</dbReference>
<name>A0A7W4W3J4_9GAMM</name>
<keyword evidence="3" id="KW-1185">Reference proteome</keyword>
<dbReference type="RefSeq" id="WP_183409474.1">
    <property type="nucleotide sequence ID" value="NZ_JACHWY010000001.1"/>
</dbReference>
<evidence type="ECO:0000259" key="1">
    <source>
        <dbReference type="Pfam" id="PF07238"/>
    </source>
</evidence>
<proteinExistence type="predicted"/>
<sequence>MVDSPDGAQRRRHFRLPYPTSDQPVLEAGDVQHRVIEIAEGGIRVILKPSTQLQLDEEISGVIQFRGEHAENVSGHVLRIDIQHVVVQLDKGISQQRVMQEQAYLRKKYPNFLRNPRT</sequence>
<dbReference type="Pfam" id="PF07238">
    <property type="entry name" value="PilZ"/>
    <property type="match status" value="1"/>
</dbReference>
<accession>A0A7W4W3J4</accession>
<gene>
    <name evidence="2" type="ORF">FHR99_001044</name>
</gene>
<dbReference type="GO" id="GO:0035438">
    <property type="term" value="F:cyclic-di-GMP binding"/>
    <property type="evidence" value="ECO:0007669"/>
    <property type="project" value="InterPro"/>
</dbReference>
<feature type="domain" description="PilZ" evidence="1">
    <location>
        <begin position="9"/>
        <end position="98"/>
    </location>
</feature>